<sequence>MQCQTPALSNVAAPAVQLCRAGKKTAWSVSSSAFRRPRESLRPRHRQREPPPSSKAPDSSNDSSFPETRQSPAAACVAAFVGYGWQHTGRSLVSPAPRQAFNWLREPPGFFRKCSRRTGRTGGDAPGPARDDLEGEQFVGRSGERQVSQKRVEAAAAAASLVRSLLVRPSRRICGSWRTCVRRARQPYVGRLCSFQGGVCDRGEGGCVARSSDAALPSVFRAQQALSGLLRCERMGGPSQGSRGSRSVTPDLRSSFIYTGGPDSSPCVDVASVPPDAASSPALETVQLFQPSVDFVSKVLHAAQSALEAPASSSVPPSKETRACHLAAPGRRDPPLGDIPSACRASAEGGRVRTPDLRRQREAPTNSASPRSTQPPCGSEPPPGGCEAAETTVERAVLEGDLRLLNVALTEALARASSPQEVFRLVVQFRAFFLPANAVTALHTLARMKRTGRKAVEWVEVSPAVKADSSGCRRGLLLHPCVSMLLRQLVGTKRFDISAVSPSSLPTASCAGPAEQSQEAVTHGSEAATDQRRLVRRQPPSGGCVARTEADALGRSSQSRGREKGATVSRLARLSPRHLPVALWSVAKLLKTHNPAHPGCGLPRGTDSVSRTESARSREAKKEQARRQPEPDRAGAVSASGRPPGTEEGSRGAAAEASELGMPEQPPVVSRDWEDQQSLLCAFYYDALVSVESRAAELAPQGVTMISWALTSFCEGSLARTVSKTLSSAEVAGCLQLALNALGRRLVVFLERQMRREMTAEGRVSSLDSGAPARETGEGAGREGTAKWERHSAEDALSSTSASDSCGWSTTSEEEEMNRRLTQQATTQGRRAVDEGAEERGEDLPAKGPQAFTQRGGREVEDKAKRQDPHDTREPVAGPREVCTYLRACSSARVRDWSVVLPVITTAFQSSGEIQHVAECPRQPYAQPGASRLSRHPGAVIASCSPHAAATTSQNASCRAPSAPPGSCGRGLNLLPHCRPQDIVSLAHALREFLPYFQELLCEQLHATSHSPLSGCPVTAKGPATSSLVFAACRLPLMIAKRAEEMAPQLGDSQRTQVAALVRLAESHCVETQREKQNSAASMLATGSLKKDSNLQVLTDIRM</sequence>
<accession>A0A2A9ME36</accession>
<feature type="region of interest" description="Disordered" evidence="1">
    <location>
        <begin position="327"/>
        <end position="390"/>
    </location>
</feature>
<evidence type="ECO:0000313" key="3">
    <source>
        <dbReference type="Proteomes" id="UP000224006"/>
    </source>
</evidence>
<evidence type="ECO:0000256" key="1">
    <source>
        <dbReference type="SAM" id="MobiDB-lite"/>
    </source>
</evidence>
<feature type="compositionally biased region" description="Low complexity" evidence="1">
    <location>
        <begin position="651"/>
        <end position="661"/>
    </location>
</feature>
<dbReference type="GeneID" id="40312011"/>
<dbReference type="AlphaFoldDB" id="A0A2A9ME36"/>
<organism evidence="2 3">
    <name type="scientific">Besnoitia besnoiti</name>
    <name type="common">Apicomplexan protozoan</name>
    <dbReference type="NCBI Taxonomy" id="94643"/>
    <lineage>
        <taxon>Eukaryota</taxon>
        <taxon>Sar</taxon>
        <taxon>Alveolata</taxon>
        <taxon>Apicomplexa</taxon>
        <taxon>Conoidasida</taxon>
        <taxon>Coccidia</taxon>
        <taxon>Eucoccidiorida</taxon>
        <taxon>Eimeriorina</taxon>
        <taxon>Sarcocystidae</taxon>
        <taxon>Besnoitia</taxon>
    </lineage>
</organism>
<evidence type="ECO:0000313" key="2">
    <source>
        <dbReference type="EMBL" id="PFH33933.1"/>
    </source>
</evidence>
<reference evidence="2 3" key="1">
    <citation type="submission" date="2017-09" db="EMBL/GenBank/DDBJ databases">
        <title>Genome sequencing of Besnoitia besnoiti strain Bb-Ger1.</title>
        <authorList>
            <person name="Schares G."/>
            <person name="Venepally P."/>
            <person name="Lorenzi H.A."/>
        </authorList>
    </citation>
    <scope>NUCLEOTIDE SEQUENCE [LARGE SCALE GENOMIC DNA]</scope>
    <source>
        <strain evidence="2 3">Bb-Ger1</strain>
    </source>
</reference>
<keyword evidence="3" id="KW-1185">Reference proteome</keyword>
<feature type="compositionally biased region" description="Basic and acidic residues" evidence="1">
    <location>
        <begin position="775"/>
        <end position="794"/>
    </location>
</feature>
<dbReference type="KEGG" id="bbes:BESB_070850"/>
<proteinExistence type="predicted"/>
<feature type="compositionally biased region" description="Basic and acidic residues" evidence="1">
    <location>
        <begin position="350"/>
        <end position="362"/>
    </location>
</feature>
<feature type="region of interest" description="Disordered" evidence="1">
    <location>
        <begin position="114"/>
        <end position="133"/>
    </location>
</feature>
<feature type="compositionally biased region" description="Polar residues" evidence="1">
    <location>
        <begin position="820"/>
        <end position="829"/>
    </location>
</feature>
<feature type="region of interest" description="Disordered" evidence="1">
    <location>
        <begin position="233"/>
        <end position="255"/>
    </location>
</feature>
<dbReference type="Proteomes" id="UP000224006">
    <property type="component" value="Unassembled WGS sequence"/>
</dbReference>
<dbReference type="EMBL" id="NWUJ01000007">
    <property type="protein sequence ID" value="PFH33933.1"/>
    <property type="molecule type" value="Genomic_DNA"/>
</dbReference>
<feature type="compositionally biased region" description="Basic and acidic residues" evidence="1">
    <location>
        <begin position="613"/>
        <end position="633"/>
    </location>
</feature>
<comment type="caution">
    <text evidence="2">The sequence shown here is derived from an EMBL/GenBank/DDBJ whole genome shotgun (WGS) entry which is preliminary data.</text>
</comment>
<feature type="compositionally biased region" description="Low complexity" evidence="1">
    <location>
        <begin position="55"/>
        <end position="64"/>
    </location>
</feature>
<name>A0A2A9ME36_BESBE</name>
<feature type="compositionally biased region" description="Polar residues" evidence="1">
    <location>
        <begin position="363"/>
        <end position="374"/>
    </location>
</feature>
<dbReference type="VEuPathDB" id="ToxoDB:BESB_070850"/>
<protein>
    <submittedName>
        <fullName evidence="2">Uncharacterized protein</fullName>
    </submittedName>
</protein>
<gene>
    <name evidence="2" type="ORF">BESB_070850</name>
</gene>
<dbReference type="RefSeq" id="XP_029217942.1">
    <property type="nucleotide sequence ID" value="XM_029365458.1"/>
</dbReference>
<feature type="compositionally biased region" description="Basic and acidic residues" evidence="1">
    <location>
        <begin position="831"/>
        <end position="845"/>
    </location>
</feature>
<feature type="region of interest" description="Disordered" evidence="1">
    <location>
        <begin position="24"/>
        <end position="69"/>
    </location>
</feature>
<feature type="region of interest" description="Disordered" evidence="1">
    <location>
        <begin position="594"/>
        <end position="669"/>
    </location>
</feature>
<feature type="compositionally biased region" description="Basic and acidic residues" evidence="1">
    <location>
        <begin position="856"/>
        <end position="874"/>
    </location>
</feature>
<feature type="compositionally biased region" description="Polar residues" evidence="1">
    <location>
        <begin position="797"/>
        <end position="811"/>
    </location>
</feature>
<feature type="compositionally biased region" description="Low complexity" evidence="1">
    <location>
        <begin position="235"/>
        <end position="247"/>
    </location>
</feature>
<feature type="region of interest" description="Disordered" evidence="1">
    <location>
        <begin position="759"/>
        <end position="876"/>
    </location>
</feature>
<feature type="region of interest" description="Disordered" evidence="1">
    <location>
        <begin position="506"/>
        <end position="571"/>
    </location>
</feature>
<dbReference type="OrthoDB" id="330766at2759"/>